<evidence type="ECO:0000256" key="2">
    <source>
        <dbReference type="ARBA" id="ARBA00022475"/>
    </source>
</evidence>
<dbReference type="InterPro" id="IPR000537">
    <property type="entry name" value="UbiA_prenyltransferase"/>
</dbReference>
<evidence type="ECO:0000256" key="6">
    <source>
        <dbReference type="SAM" id="Phobius"/>
    </source>
</evidence>
<feature type="transmembrane region" description="Helical" evidence="6">
    <location>
        <begin position="214"/>
        <end position="235"/>
    </location>
</feature>
<reference evidence="7 8" key="1">
    <citation type="submission" date="2019-06" db="EMBL/GenBank/DDBJ databases">
        <title>Desulfobotulus mexicanus sp. nov., a novel sulfate-reducing bacterium isolated from the sediment of an alkaline crater lake in Mexico.</title>
        <authorList>
            <person name="Hirschler-Rea A."/>
        </authorList>
    </citation>
    <scope>NUCLEOTIDE SEQUENCE [LARGE SCALE GENOMIC DNA]</scope>
    <source>
        <strain evidence="7 8">PAR22N</strain>
    </source>
</reference>
<dbReference type="Gene3D" id="1.10.357.140">
    <property type="entry name" value="UbiA prenyltransferase"/>
    <property type="match status" value="1"/>
</dbReference>
<keyword evidence="5 6" id="KW-0472">Membrane</keyword>
<dbReference type="EMBL" id="VDMB01000001">
    <property type="protein sequence ID" value="TYT76129.1"/>
    <property type="molecule type" value="Genomic_DNA"/>
</dbReference>
<dbReference type="GO" id="GO:0016765">
    <property type="term" value="F:transferase activity, transferring alkyl or aryl (other than methyl) groups"/>
    <property type="evidence" value="ECO:0007669"/>
    <property type="project" value="InterPro"/>
</dbReference>
<evidence type="ECO:0000313" key="8">
    <source>
        <dbReference type="Proteomes" id="UP000321899"/>
    </source>
</evidence>
<proteinExistence type="predicted"/>
<organism evidence="7 8">
    <name type="scientific">Desulfobotulus mexicanus</name>
    <dbReference type="NCBI Taxonomy" id="2586642"/>
    <lineage>
        <taxon>Bacteria</taxon>
        <taxon>Pseudomonadati</taxon>
        <taxon>Thermodesulfobacteriota</taxon>
        <taxon>Desulfobacteria</taxon>
        <taxon>Desulfobacterales</taxon>
        <taxon>Desulfobacteraceae</taxon>
        <taxon>Desulfobotulus</taxon>
    </lineage>
</organism>
<feature type="transmembrane region" description="Helical" evidence="6">
    <location>
        <begin position="247"/>
        <end position="265"/>
    </location>
</feature>
<dbReference type="CDD" id="cd13963">
    <property type="entry name" value="PT_UbiA_2"/>
    <property type="match status" value="1"/>
</dbReference>
<evidence type="ECO:0000256" key="1">
    <source>
        <dbReference type="ARBA" id="ARBA00004141"/>
    </source>
</evidence>
<protein>
    <submittedName>
        <fullName evidence="7">UbiA family prenyltransferase</fullName>
    </submittedName>
</protein>
<dbReference type="AlphaFoldDB" id="A0A5Q4VEK9"/>
<sequence>MFLETDNFLSLRVWAKALRLHQWVKNFLIFIPLLASHKMLEPGLFLQALLAFFCFSLCASSVYILNDMVDLEEDRQHPSKRMRPFASGALPLSMGFAVFPLLLFISFLLSFQFLPIAFLFTLAAYYSLTLAYSFGLKRLVLMDVFTLALLYTLRLVAGALSVDVPLTFWILAFSMFIFLSLALVKRYAELHQNLENNGGGKPPGRGYHTKDMGLLLVMGVVAGYLCVMVLALYIQDEATRKLYSRPEWIWSASVLLLFWISRIWLLSHRGEMHDDPVVFAVRDKVSLVIGFLLGLIFWMAL</sequence>
<feature type="transmembrane region" description="Helical" evidence="6">
    <location>
        <begin position="44"/>
        <end position="65"/>
    </location>
</feature>
<feature type="transmembrane region" description="Helical" evidence="6">
    <location>
        <begin position="277"/>
        <end position="300"/>
    </location>
</feature>
<dbReference type="OrthoDB" id="9803632at2"/>
<dbReference type="NCBIfam" id="NF006088">
    <property type="entry name" value="PRK08238.1"/>
    <property type="match status" value="1"/>
</dbReference>
<keyword evidence="2" id="KW-1003">Cell membrane</keyword>
<accession>A0A5Q4VEK9</accession>
<keyword evidence="7" id="KW-0808">Transferase</keyword>
<comment type="subcellular location">
    <subcellularLocation>
        <location evidence="1">Membrane</location>
        <topology evidence="1">Multi-pass membrane protein</topology>
    </subcellularLocation>
</comment>
<evidence type="ECO:0000256" key="5">
    <source>
        <dbReference type="ARBA" id="ARBA00023136"/>
    </source>
</evidence>
<keyword evidence="4 6" id="KW-1133">Transmembrane helix</keyword>
<dbReference type="Proteomes" id="UP000321899">
    <property type="component" value="Unassembled WGS sequence"/>
</dbReference>
<feature type="transmembrane region" description="Helical" evidence="6">
    <location>
        <begin position="166"/>
        <end position="184"/>
    </location>
</feature>
<name>A0A5Q4VEK9_9BACT</name>
<keyword evidence="8" id="KW-1185">Reference proteome</keyword>
<feature type="transmembrane region" description="Helical" evidence="6">
    <location>
        <begin position="113"/>
        <end position="132"/>
    </location>
</feature>
<gene>
    <name evidence="7" type="ORF">FIM25_00810</name>
</gene>
<dbReference type="GO" id="GO:0016020">
    <property type="term" value="C:membrane"/>
    <property type="evidence" value="ECO:0007669"/>
    <property type="project" value="UniProtKB-SubCell"/>
</dbReference>
<dbReference type="Pfam" id="PF01040">
    <property type="entry name" value="UbiA"/>
    <property type="match status" value="1"/>
</dbReference>
<evidence type="ECO:0000313" key="7">
    <source>
        <dbReference type="EMBL" id="TYT76129.1"/>
    </source>
</evidence>
<feature type="transmembrane region" description="Helical" evidence="6">
    <location>
        <begin position="85"/>
        <end position="107"/>
    </location>
</feature>
<evidence type="ECO:0000256" key="4">
    <source>
        <dbReference type="ARBA" id="ARBA00022989"/>
    </source>
</evidence>
<feature type="transmembrane region" description="Helical" evidence="6">
    <location>
        <begin position="139"/>
        <end position="160"/>
    </location>
</feature>
<dbReference type="InterPro" id="IPR044878">
    <property type="entry name" value="UbiA_sf"/>
</dbReference>
<comment type="caution">
    <text evidence="7">The sequence shown here is derived from an EMBL/GenBank/DDBJ whole genome shotgun (WGS) entry which is preliminary data.</text>
</comment>
<evidence type="ECO:0000256" key="3">
    <source>
        <dbReference type="ARBA" id="ARBA00022692"/>
    </source>
</evidence>
<dbReference type="RefSeq" id="WP_139445185.1">
    <property type="nucleotide sequence ID" value="NZ_VDMB01000001.1"/>
</dbReference>
<keyword evidence="3 6" id="KW-0812">Transmembrane</keyword>